<organism evidence="1 2">
    <name type="scientific">Rousettus aegyptiacus</name>
    <name type="common">Egyptian fruit bat</name>
    <name type="synonym">Pteropus aegyptiacus</name>
    <dbReference type="NCBI Taxonomy" id="9407"/>
    <lineage>
        <taxon>Eukaryota</taxon>
        <taxon>Metazoa</taxon>
        <taxon>Chordata</taxon>
        <taxon>Craniata</taxon>
        <taxon>Vertebrata</taxon>
        <taxon>Euteleostomi</taxon>
        <taxon>Mammalia</taxon>
        <taxon>Eutheria</taxon>
        <taxon>Laurasiatheria</taxon>
        <taxon>Chiroptera</taxon>
        <taxon>Yinpterochiroptera</taxon>
        <taxon>Pteropodoidea</taxon>
        <taxon>Pteropodidae</taxon>
        <taxon>Rousettinae</taxon>
        <taxon>Rousettus</taxon>
    </lineage>
</organism>
<name>A0A7J8BDT0_ROUAE</name>
<gene>
    <name evidence="1" type="ORF">HJG63_009699</name>
</gene>
<keyword evidence="2" id="KW-1185">Reference proteome</keyword>
<comment type="caution">
    <text evidence="1">The sequence shown here is derived from an EMBL/GenBank/DDBJ whole genome shotgun (WGS) entry which is preliminary data.</text>
</comment>
<proteinExistence type="predicted"/>
<reference evidence="1 2" key="1">
    <citation type="journal article" date="2020" name="Nature">
        <title>Six reference-quality genomes reveal evolution of bat adaptations.</title>
        <authorList>
            <person name="Jebb D."/>
            <person name="Huang Z."/>
            <person name="Pippel M."/>
            <person name="Hughes G.M."/>
            <person name="Lavrichenko K."/>
            <person name="Devanna P."/>
            <person name="Winkler S."/>
            <person name="Jermiin L.S."/>
            <person name="Skirmuntt E.C."/>
            <person name="Katzourakis A."/>
            <person name="Burkitt-Gray L."/>
            <person name="Ray D.A."/>
            <person name="Sullivan K.A.M."/>
            <person name="Roscito J.G."/>
            <person name="Kirilenko B.M."/>
            <person name="Davalos L.M."/>
            <person name="Corthals A.P."/>
            <person name="Power M.L."/>
            <person name="Jones G."/>
            <person name="Ransome R.D."/>
            <person name="Dechmann D.K.N."/>
            <person name="Locatelli A.G."/>
            <person name="Puechmaille S.J."/>
            <person name="Fedrigo O."/>
            <person name="Jarvis E.D."/>
            <person name="Hiller M."/>
            <person name="Vernes S.C."/>
            <person name="Myers E.W."/>
            <person name="Teeling E.C."/>
        </authorList>
    </citation>
    <scope>NUCLEOTIDE SEQUENCE [LARGE SCALE GENOMIC DNA]</scope>
    <source>
        <strain evidence="1">MRouAeg1</strain>
        <tissue evidence="1">Muscle</tissue>
    </source>
</reference>
<sequence length="126" mass="13957">MTALREGAICSGSSSCQVAEPGLKLGLQDFRPHTLSHHTRDLQEWSALLKAKTAREQMQMCLHFHRCVFASTRCWELVLANPFPGSGQSLSQQTLIKYLRGWKCKSSSIVLSCPGESQSGSESMEQ</sequence>
<accession>A0A7J8BDT0</accession>
<dbReference type="AlphaFoldDB" id="A0A7J8BDT0"/>
<dbReference type="EMBL" id="JACASE010000017">
    <property type="protein sequence ID" value="KAF6397027.1"/>
    <property type="molecule type" value="Genomic_DNA"/>
</dbReference>
<protein>
    <submittedName>
        <fullName evidence="1">Uncharacterized protein</fullName>
    </submittedName>
</protein>
<evidence type="ECO:0000313" key="2">
    <source>
        <dbReference type="Proteomes" id="UP000593571"/>
    </source>
</evidence>
<evidence type="ECO:0000313" key="1">
    <source>
        <dbReference type="EMBL" id="KAF6397027.1"/>
    </source>
</evidence>
<dbReference type="Proteomes" id="UP000593571">
    <property type="component" value="Unassembled WGS sequence"/>
</dbReference>